<evidence type="ECO:0000256" key="5">
    <source>
        <dbReference type="ARBA" id="ARBA00022670"/>
    </source>
</evidence>
<evidence type="ECO:0000256" key="16">
    <source>
        <dbReference type="ARBA" id="ARBA00052436"/>
    </source>
</evidence>
<dbReference type="SMART" id="SM00020">
    <property type="entry name" value="Tryp_SPc"/>
    <property type="match status" value="1"/>
</dbReference>
<dbReference type="PROSITE" id="PS00135">
    <property type="entry name" value="TRYPSIN_SER"/>
    <property type="match status" value="1"/>
</dbReference>
<organism evidence="23 24">
    <name type="scientific">Hymenochirus boettgeri</name>
    <name type="common">Congo dwarf clawed frog</name>
    <dbReference type="NCBI Taxonomy" id="247094"/>
    <lineage>
        <taxon>Eukaryota</taxon>
        <taxon>Metazoa</taxon>
        <taxon>Chordata</taxon>
        <taxon>Craniata</taxon>
        <taxon>Vertebrata</taxon>
        <taxon>Euteleostomi</taxon>
        <taxon>Amphibia</taxon>
        <taxon>Batrachia</taxon>
        <taxon>Anura</taxon>
        <taxon>Pipoidea</taxon>
        <taxon>Pipidae</taxon>
        <taxon>Pipinae</taxon>
        <taxon>Hymenochirus</taxon>
    </lineage>
</organism>
<comment type="subunit">
    <text evidence="17">The catalytically active form interacts with ACE2.</text>
</comment>
<comment type="catalytic activity">
    <reaction evidence="16">
        <text>The enzyme cleaves angiotensin-converting enzyme 2 (EC 3.4.17.23) and cleaves influenzea A and B virus and coronavirus spike glycoproteins at arginine residues.</text>
        <dbReference type="EC" id="3.4.21.122"/>
    </reaction>
</comment>
<evidence type="ECO:0000256" key="17">
    <source>
        <dbReference type="ARBA" id="ARBA00064428"/>
    </source>
</evidence>
<evidence type="ECO:0000256" key="14">
    <source>
        <dbReference type="ARBA" id="ARBA00023157"/>
    </source>
</evidence>
<dbReference type="Pfam" id="PF15494">
    <property type="entry name" value="SRCR_2"/>
    <property type="match status" value="1"/>
</dbReference>
<keyword evidence="12" id="KW-0472">Membrane</keyword>
<keyword evidence="11" id="KW-1133">Transmembrane helix</keyword>
<dbReference type="CDD" id="cd00190">
    <property type="entry name" value="Tryp_SPc"/>
    <property type="match status" value="1"/>
</dbReference>
<evidence type="ECO:0000313" key="23">
    <source>
        <dbReference type="EMBL" id="KAG8450159.1"/>
    </source>
</evidence>
<dbReference type="GO" id="GO:0006508">
    <property type="term" value="P:proteolysis"/>
    <property type="evidence" value="ECO:0007669"/>
    <property type="project" value="UniProtKB-KW"/>
</dbReference>
<dbReference type="Gene3D" id="3.10.250.10">
    <property type="entry name" value="SRCR-like domain"/>
    <property type="match status" value="1"/>
</dbReference>
<reference evidence="23" key="1">
    <citation type="thesis" date="2020" institute="ProQuest LLC" country="789 East Eisenhower Parkway, Ann Arbor, MI, USA">
        <title>Comparative Genomics and Chromosome Evolution.</title>
        <authorList>
            <person name="Mudd A.B."/>
        </authorList>
    </citation>
    <scope>NUCLEOTIDE SEQUENCE</scope>
    <source>
        <strain evidence="23">Female2</strain>
        <tissue evidence="23">Blood</tissue>
    </source>
</reference>
<dbReference type="SUPFAM" id="SSF56487">
    <property type="entry name" value="SRCR-like"/>
    <property type="match status" value="1"/>
</dbReference>
<keyword evidence="14 20" id="KW-1015">Disulfide bond</keyword>
<keyword evidence="5 21" id="KW-0645">Protease</keyword>
<evidence type="ECO:0000259" key="22">
    <source>
        <dbReference type="PROSITE" id="PS50240"/>
    </source>
</evidence>
<dbReference type="PRINTS" id="PR00722">
    <property type="entry name" value="CHYMOTRYPSIN"/>
</dbReference>
<comment type="subcellular location">
    <subcellularLocation>
        <location evidence="1">Cell membrane</location>
        <topology evidence="1">Single-pass type II membrane protein</topology>
    </subcellularLocation>
    <subcellularLocation>
        <location evidence="2">Secreted</location>
    </subcellularLocation>
</comment>
<dbReference type="GO" id="GO:0005576">
    <property type="term" value="C:extracellular region"/>
    <property type="evidence" value="ECO:0007669"/>
    <property type="project" value="UniProtKB-SubCell"/>
</dbReference>
<dbReference type="InterPro" id="IPR001254">
    <property type="entry name" value="Trypsin_dom"/>
</dbReference>
<evidence type="ECO:0000256" key="1">
    <source>
        <dbReference type="ARBA" id="ARBA00004401"/>
    </source>
</evidence>
<comment type="caution">
    <text evidence="20">Lacks conserved residue(s) required for the propagation of feature annotation.</text>
</comment>
<dbReference type="FunFam" id="3.10.250.10:FF:000027">
    <property type="entry name" value="Transmembrane serine protease 2"/>
    <property type="match status" value="1"/>
</dbReference>
<evidence type="ECO:0000256" key="10">
    <source>
        <dbReference type="ARBA" id="ARBA00022968"/>
    </source>
</evidence>
<dbReference type="InterPro" id="IPR001314">
    <property type="entry name" value="Peptidase_S1A"/>
</dbReference>
<proteinExistence type="predicted"/>
<keyword evidence="13" id="KW-0865">Zymogen</keyword>
<evidence type="ECO:0000256" key="7">
    <source>
        <dbReference type="ARBA" id="ARBA00022801"/>
    </source>
</evidence>
<evidence type="ECO:0000313" key="24">
    <source>
        <dbReference type="Proteomes" id="UP000812440"/>
    </source>
</evidence>
<evidence type="ECO:0000256" key="8">
    <source>
        <dbReference type="ARBA" id="ARBA00022813"/>
    </source>
</evidence>
<dbReference type="OrthoDB" id="6380398at2759"/>
<keyword evidence="4" id="KW-0964">Secreted</keyword>
<dbReference type="CDD" id="cd00112">
    <property type="entry name" value="LDLa"/>
    <property type="match status" value="1"/>
</dbReference>
<dbReference type="SUPFAM" id="SSF50494">
    <property type="entry name" value="Trypsin-like serine proteases"/>
    <property type="match status" value="1"/>
</dbReference>
<dbReference type="Pfam" id="PF00089">
    <property type="entry name" value="Trypsin"/>
    <property type="match status" value="1"/>
</dbReference>
<accession>A0A8T2JY84</accession>
<dbReference type="InterPro" id="IPR036772">
    <property type="entry name" value="SRCR-like_dom_sf"/>
</dbReference>
<dbReference type="InterPro" id="IPR043504">
    <property type="entry name" value="Peptidase_S1_PA_chymotrypsin"/>
</dbReference>
<evidence type="ECO:0000256" key="2">
    <source>
        <dbReference type="ARBA" id="ARBA00004613"/>
    </source>
</evidence>
<keyword evidence="15" id="KW-0325">Glycoprotein</keyword>
<evidence type="ECO:0000256" key="3">
    <source>
        <dbReference type="ARBA" id="ARBA00022475"/>
    </source>
</evidence>
<dbReference type="InterPro" id="IPR036055">
    <property type="entry name" value="LDL_receptor-like_sf"/>
</dbReference>
<dbReference type="Gene3D" id="4.10.400.10">
    <property type="entry name" value="Low-density Lipoprotein Receptor"/>
    <property type="match status" value="1"/>
</dbReference>
<dbReference type="PANTHER" id="PTHR24252:SF30">
    <property type="entry name" value="TRANSMEMBRANE SERINE PROTEASE 2"/>
    <property type="match status" value="1"/>
</dbReference>
<dbReference type="SMART" id="SM00202">
    <property type="entry name" value="SR"/>
    <property type="match status" value="1"/>
</dbReference>
<keyword evidence="24" id="KW-1185">Reference proteome</keyword>
<dbReference type="InterPro" id="IPR009003">
    <property type="entry name" value="Peptidase_S1_PA"/>
</dbReference>
<dbReference type="AlphaFoldDB" id="A0A8T2JY84"/>
<dbReference type="EC" id="3.4.21.122" evidence="18"/>
<dbReference type="InterPro" id="IPR018114">
    <property type="entry name" value="TRYPSIN_HIS"/>
</dbReference>
<dbReference type="GO" id="GO:0005886">
    <property type="term" value="C:plasma membrane"/>
    <property type="evidence" value="ECO:0007669"/>
    <property type="project" value="UniProtKB-SubCell"/>
</dbReference>
<dbReference type="EMBL" id="JAACNH010000002">
    <property type="protein sequence ID" value="KAG8450159.1"/>
    <property type="molecule type" value="Genomic_DNA"/>
</dbReference>
<dbReference type="PROSITE" id="PS50240">
    <property type="entry name" value="TRYPSIN_DOM"/>
    <property type="match status" value="1"/>
</dbReference>
<sequence>MRCGTTLSCVLTSQWCDGTVQCPNGEDEQFCVRLYGQNFQLQAYYASTSKWLPVCYDNWNDIIGKSTCQDIGYNRDSYLKSNTMSQDSNNGFLTLTKSSITGKLYRNLQYSSTCSTKNVVSLRCINCGLSSKVESRIVGGAPASSGDWPWQVLVVFQTGRGIGVCGGSIINKNWILTAAHCVYGLTSIPSAFRVFVGILSFPTNYSGSYTVERVLIHPEFDTTTYNNDIGLLKLTVSLVFNNTVAPVCLPNPGMPWTSGQKCWISGWGTTSESGSLSSPLRAATVPLVDSKICSQDYANFGSSAITSSMICAGISTGGVDTCQGDSGGPLVTKTNSLWWLMGDTSWGEGCARANKPGVYGNITVFLELILTWLQ</sequence>
<dbReference type="InterPro" id="IPR001190">
    <property type="entry name" value="SRCR"/>
</dbReference>
<evidence type="ECO:0000256" key="19">
    <source>
        <dbReference type="ARBA" id="ARBA00071696"/>
    </source>
</evidence>
<protein>
    <recommendedName>
        <fullName evidence="19">Transmembrane protease serine 2</fullName>
        <ecNumber evidence="18">3.4.21.122</ecNumber>
    </recommendedName>
</protein>
<evidence type="ECO:0000256" key="12">
    <source>
        <dbReference type="ARBA" id="ARBA00023136"/>
    </source>
</evidence>
<evidence type="ECO:0000256" key="13">
    <source>
        <dbReference type="ARBA" id="ARBA00023145"/>
    </source>
</evidence>
<dbReference type="SUPFAM" id="SSF57424">
    <property type="entry name" value="LDL receptor-like module"/>
    <property type="match status" value="1"/>
</dbReference>
<feature type="domain" description="Peptidase S1" evidence="22">
    <location>
        <begin position="137"/>
        <end position="374"/>
    </location>
</feature>
<keyword evidence="8" id="KW-0068">Autocatalytic cleavage</keyword>
<dbReference type="InterPro" id="IPR033116">
    <property type="entry name" value="TRYPSIN_SER"/>
</dbReference>
<evidence type="ECO:0000256" key="15">
    <source>
        <dbReference type="ARBA" id="ARBA00023180"/>
    </source>
</evidence>
<comment type="caution">
    <text evidence="23">The sequence shown here is derived from an EMBL/GenBank/DDBJ whole genome shotgun (WGS) entry which is preliminary data.</text>
</comment>
<dbReference type="InterPro" id="IPR002172">
    <property type="entry name" value="LDrepeatLR_classA_rpt"/>
</dbReference>
<feature type="disulfide bond" evidence="20">
    <location>
        <begin position="16"/>
        <end position="31"/>
    </location>
</feature>
<dbReference type="PROSITE" id="PS50068">
    <property type="entry name" value="LDLRA_2"/>
    <property type="match status" value="1"/>
</dbReference>
<name>A0A8T2JY84_9PIPI</name>
<evidence type="ECO:0000256" key="4">
    <source>
        <dbReference type="ARBA" id="ARBA00022525"/>
    </source>
</evidence>
<keyword evidence="10" id="KW-0735">Signal-anchor</keyword>
<dbReference type="FunFam" id="2.40.10.10:FF:000003">
    <property type="entry name" value="Transmembrane serine protease 3"/>
    <property type="match status" value="1"/>
</dbReference>
<dbReference type="PANTHER" id="PTHR24252">
    <property type="entry name" value="ACROSIN-RELATED"/>
    <property type="match status" value="1"/>
</dbReference>
<keyword evidence="3" id="KW-1003">Cell membrane</keyword>
<evidence type="ECO:0000256" key="6">
    <source>
        <dbReference type="ARBA" id="ARBA00022692"/>
    </source>
</evidence>
<keyword evidence="9 21" id="KW-0720">Serine protease</keyword>
<evidence type="ECO:0000256" key="21">
    <source>
        <dbReference type="RuleBase" id="RU363034"/>
    </source>
</evidence>
<dbReference type="PROSITE" id="PS00134">
    <property type="entry name" value="TRYPSIN_HIS"/>
    <property type="match status" value="1"/>
</dbReference>
<keyword evidence="7 21" id="KW-0378">Hydrolase</keyword>
<dbReference type="Proteomes" id="UP000812440">
    <property type="component" value="Chromosome 2"/>
</dbReference>
<dbReference type="Gene3D" id="2.40.10.10">
    <property type="entry name" value="Trypsin-like serine proteases"/>
    <property type="match status" value="1"/>
</dbReference>
<dbReference type="GO" id="GO:0004252">
    <property type="term" value="F:serine-type endopeptidase activity"/>
    <property type="evidence" value="ECO:0007669"/>
    <property type="project" value="InterPro"/>
</dbReference>
<evidence type="ECO:0000256" key="9">
    <source>
        <dbReference type="ARBA" id="ARBA00022825"/>
    </source>
</evidence>
<evidence type="ECO:0000256" key="20">
    <source>
        <dbReference type="PROSITE-ProRule" id="PRU00124"/>
    </source>
</evidence>
<keyword evidence="6" id="KW-0812">Transmembrane</keyword>
<gene>
    <name evidence="23" type="ORF">GDO86_002694</name>
</gene>
<feature type="non-terminal residue" evidence="23">
    <location>
        <position position="374"/>
    </location>
</feature>
<evidence type="ECO:0000256" key="11">
    <source>
        <dbReference type="ARBA" id="ARBA00022989"/>
    </source>
</evidence>
<evidence type="ECO:0000256" key="18">
    <source>
        <dbReference type="ARBA" id="ARBA00066608"/>
    </source>
</evidence>